<protein>
    <submittedName>
        <fullName evidence="1">Uncharacterized protein</fullName>
    </submittedName>
</protein>
<evidence type="ECO:0000313" key="1">
    <source>
        <dbReference type="EMBL" id="RDX85630.1"/>
    </source>
</evidence>
<organism evidence="1 2">
    <name type="scientific">Mucuna pruriens</name>
    <name type="common">Velvet bean</name>
    <name type="synonym">Dolichos pruriens</name>
    <dbReference type="NCBI Taxonomy" id="157652"/>
    <lineage>
        <taxon>Eukaryota</taxon>
        <taxon>Viridiplantae</taxon>
        <taxon>Streptophyta</taxon>
        <taxon>Embryophyta</taxon>
        <taxon>Tracheophyta</taxon>
        <taxon>Spermatophyta</taxon>
        <taxon>Magnoliopsida</taxon>
        <taxon>eudicotyledons</taxon>
        <taxon>Gunneridae</taxon>
        <taxon>Pentapetalae</taxon>
        <taxon>rosids</taxon>
        <taxon>fabids</taxon>
        <taxon>Fabales</taxon>
        <taxon>Fabaceae</taxon>
        <taxon>Papilionoideae</taxon>
        <taxon>50 kb inversion clade</taxon>
        <taxon>NPAAA clade</taxon>
        <taxon>indigoferoid/millettioid clade</taxon>
        <taxon>Phaseoleae</taxon>
        <taxon>Mucuna</taxon>
    </lineage>
</organism>
<proteinExistence type="predicted"/>
<dbReference type="AlphaFoldDB" id="A0A371G4Y4"/>
<dbReference type="EMBL" id="QJKJ01006743">
    <property type="protein sequence ID" value="RDX85630.1"/>
    <property type="molecule type" value="Genomic_DNA"/>
</dbReference>
<comment type="caution">
    <text evidence="1">The sequence shown here is derived from an EMBL/GenBank/DDBJ whole genome shotgun (WGS) entry which is preliminary data.</text>
</comment>
<accession>A0A371G4Y4</accession>
<keyword evidence="2" id="KW-1185">Reference proteome</keyword>
<dbReference type="Proteomes" id="UP000257109">
    <property type="component" value="Unassembled WGS sequence"/>
</dbReference>
<feature type="non-terminal residue" evidence="1">
    <location>
        <position position="1"/>
    </location>
</feature>
<sequence>MTFCYMTLQHGSNTTFAKILHNVDIYRSLTNARTTVTQYKAPPSLLWWDDLTPFRLQSYGILPFEYLPIYLLRVALNRQPPRPQLLCQPYSCQKSLILCLIIACSKPKTEGLFNQYPTWALEDDTCSASSFVKRPIYTQCPFLRTLASSSSWEFGVNSLMKSAFICPLLSYTISNSNSSIAHPVILLAKYGFLRICLIGDFESMVTLLFLDDYQAYYIRRSDFSFFGTTPNLLRYPSNPHLVAVWDPLSQIEGLAPRGGFAYARLT</sequence>
<reference evidence="1" key="1">
    <citation type="submission" date="2018-05" db="EMBL/GenBank/DDBJ databases">
        <title>Draft genome of Mucuna pruriens seed.</title>
        <authorList>
            <person name="Nnadi N.E."/>
            <person name="Vos R."/>
            <person name="Hasami M.H."/>
            <person name="Devisetty U.K."/>
            <person name="Aguiy J.C."/>
        </authorList>
    </citation>
    <scope>NUCLEOTIDE SEQUENCE [LARGE SCALE GENOMIC DNA]</scope>
    <source>
        <strain evidence="1">JCA_2017</strain>
    </source>
</reference>
<name>A0A371G4Y4_MUCPR</name>
<gene>
    <name evidence="1" type="ORF">CR513_33148</name>
</gene>
<evidence type="ECO:0000313" key="2">
    <source>
        <dbReference type="Proteomes" id="UP000257109"/>
    </source>
</evidence>